<proteinExistence type="predicted"/>
<dbReference type="GO" id="GO:0000160">
    <property type="term" value="P:phosphorelay signal transduction system"/>
    <property type="evidence" value="ECO:0007669"/>
    <property type="project" value="UniProtKB-KW"/>
</dbReference>
<dbReference type="AlphaFoldDB" id="A0A948T9Y8"/>
<keyword evidence="10" id="KW-0472">Membrane</keyword>
<comment type="catalytic activity">
    <reaction evidence="1">
        <text>ATP + protein L-histidine = ADP + protein N-phospho-L-histidine.</text>
        <dbReference type="EC" id="2.7.13.3"/>
    </reaction>
</comment>
<keyword evidence="4" id="KW-0808">Transferase</keyword>
<evidence type="ECO:0000256" key="1">
    <source>
        <dbReference type="ARBA" id="ARBA00000085"/>
    </source>
</evidence>
<dbReference type="InterPro" id="IPR013783">
    <property type="entry name" value="Ig-like_fold"/>
</dbReference>
<keyword evidence="10" id="KW-0812">Transmembrane</keyword>
<dbReference type="PROSITE" id="PS50109">
    <property type="entry name" value="HIS_KIN"/>
    <property type="match status" value="1"/>
</dbReference>
<keyword evidence="5" id="KW-0547">Nucleotide-binding</keyword>
<evidence type="ECO:0000256" key="5">
    <source>
        <dbReference type="ARBA" id="ARBA00022741"/>
    </source>
</evidence>
<keyword evidence="3" id="KW-0597">Phosphoprotein</keyword>
<gene>
    <name evidence="12" type="ORF">H9777_01875</name>
</gene>
<dbReference type="PANTHER" id="PTHR43065">
    <property type="entry name" value="SENSOR HISTIDINE KINASE"/>
    <property type="match status" value="1"/>
</dbReference>
<evidence type="ECO:0000256" key="9">
    <source>
        <dbReference type="SAM" id="Coils"/>
    </source>
</evidence>
<dbReference type="GO" id="GO:0004673">
    <property type="term" value="F:protein histidine kinase activity"/>
    <property type="evidence" value="ECO:0007669"/>
    <property type="project" value="UniProtKB-EC"/>
</dbReference>
<evidence type="ECO:0000256" key="7">
    <source>
        <dbReference type="ARBA" id="ARBA00022840"/>
    </source>
</evidence>
<dbReference type="InterPro" id="IPR011123">
    <property type="entry name" value="Y_Y_Y"/>
</dbReference>
<keyword evidence="6" id="KW-0418">Kinase</keyword>
<keyword evidence="9" id="KW-0175">Coiled coil</keyword>
<dbReference type="InterPro" id="IPR003594">
    <property type="entry name" value="HATPase_dom"/>
</dbReference>
<dbReference type="PANTHER" id="PTHR43065:SF10">
    <property type="entry name" value="PEROXIDE STRESS-ACTIVATED HISTIDINE KINASE MAK3"/>
    <property type="match status" value="1"/>
</dbReference>
<dbReference type="SUPFAM" id="SSF55874">
    <property type="entry name" value="ATPase domain of HSP90 chaperone/DNA topoisomerase II/histidine kinase"/>
    <property type="match status" value="1"/>
</dbReference>
<dbReference type="PRINTS" id="PR00344">
    <property type="entry name" value="BCTRLSENSOR"/>
</dbReference>
<dbReference type="EMBL" id="JAHLFW010000018">
    <property type="protein sequence ID" value="MBU3837080.1"/>
    <property type="molecule type" value="Genomic_DNA"/>
</dbReference>
<reference evidence="12" key="1">
    <citation type="journal article" date="2021" name="PeerJ">
        <title>Extensive microbial diversity within the chicken gut microbiome revealed by metagenomics and culture.</title>
        <authorList>
            <person name="Gilroy R."/>
            <person name="Ravi A."/>
            <person name="Getino M."/>
            <person name="Pursley I."/>
            <person name="Horton D.L."/>
            <person name="Alikhan N.F."/>
            <person name="Baker D."/>
            <person name="Gharbi K."/>
            <person name="Hall N."/>
            <person name="Watson M."/>
            <person name="Adriaenssens E.M."/>
            <person name="Foster-Nyarko E."/>
            <person name="Jarju S."/>
            <person name="Secka A."/>
            <person name="Antonio M."/>
            <person name="Oren A."/>
            <person name="Chaudhuri R.R."/>
            <person name="La Ragione R."/>
            <person name="Hildebrand F."/>
            <person name="Pallen M.J."/>
        </authorList>
    </citation>
    <scope>NUCLEOTIDE SEQUENCE</scope>
    <source>
        <strain evidence="12">G4-2901</strain>
    </source>
</reference>
<feature type="domain" description="Histidine kinase" evidence="11">
    <location>
        <begin position="249"/>
        <end position="493"/>
    </location>
</feature>
<dbReference type="InterPro" id="IPR004358">
    <property type="entry name" value="Sig_transdc_His_kin-like_C"/>
</dbReference>
<dbReference type="Pfam" id="PF07495">
    <property type="entry name" value="Y_Y_Y"/>
    <property type="match status" value="1"/>
</dbReference>
<dbReference type="Pfam" id="PF02518">
    <property type="entry name" value="HATPase_c"/>
    <property type="match status" value="1"/>
</dbReference>
<evidence type="ECO:0000313" key="13">
    <source>
        <dbReference type="Proteomes" id="UP000783796"/>
    </source>
</evidence>
<evidence type="ECO:0000256" key="3">
    <source>
        <dbReference type="ARBA" id="ARBA00022553"/>
    </source>
</evidence>
<comment type="caution">
    <text evidence="12">The sequence shown here is derived from an EMBL/GenBank/DDBJ whole genome shotgun (WGS) entry which is preliminary data.</text>
</comment>
<protein>
    <recommendedName>
        <fullName evidence="2">histidine kinase</fullName>
        <ecNumber evidence="2">2.7.13.3</ecNumber>
    </recommendedName>
</protein>
<dbReference type="Gene3D" id="2.60.40.10">
    <property type="entry name" value="Immunoglobulins"/>
    <property type="match status" value="1"/>
</dbReference>
<evidence type="ECO:0000256" key="6">
    <source>
        <dbReference type="ARBA" id="ARBA00022777"/>
    </source>
</evidence>
<dbReference type="SMART" id="SM00387">
    <property type="entry name" value="HATPase_c"/>
    <property type="match status" value="1"/>
</dbReference>
<evidence type="ECO:0000256" key="2">
    <source>
        <dbReference type="ARBA" id="ARBA00012438"/>
    </source>
</evidence>
<dbReference type="GO" id="GO:0005524">
    <property type="term" value="F:ATP binding"/>
    <property type="evidence" value="ECO:0007669"/>
    <property type="project" value="UniProtKB-KW"/>
</dbReference>
<name>A0A948T9Y8_9BACT</name>
<keyword evidence="8" id="KW-0902">Two-component regulatory system</keyword>
<accession>A0A948T9Y8</accession>
<reference evidence="12" key="2">
    <citation type="submission" date="2021-04" db="EMBL/GenBank/DDBJ databases">
        <authorList>
            <person name="Gilroy R."/>
        </authorList>
    </citation>
    <scope>NUCLEOTIDE SEQUENCE</scope>
    <source>
        <strain evidence="12">G4-2901</strain>
    </source>
</reference>
<dbReference type="Gene3D" id="1.10.287.130">
    <property type="match status" value="1"/>
</dbReference>
<dbReference type="InterPro" id="IPR036890">
    <property type="entry name" value="HATPase_C_sf"/>
</dbReference>
<keyword evidence="7" id="KW-0067">ATP-binding</keyword>
<evidence type="ECO:0000313" key="12">
    <source>
        <dbReference type="EMBL" id="MBU3837080.1"/>
    </source>
</evidence>
<organism evidence="12 13">
    <name type="scientific">Candidatus Phocaeicola faecigallinarum</name>
    <dbReference type="NCBI Taxonomy" id="2838732"/>
    <lineage>
        <taxon>Bacteria</taxon>
        <taxon>Pseudomonadati</taxon>
        <taxon>Bacteroidota</taxon>
        <taxon>Bacteroidia</taxon>
        <taxon>Bacteroidales</taxon>
        <taxon>Bacteroidaceae</taxon>
        <taxon>Phocaeicola</taxon>
    </lineage>
</organism>
<dbReference type="Proteomes" id="UP000783796">
    <property type="component" value="Unassembled WGS sequence"/>
</dbReference>
<dbReference type="InterPro" id="IPR005467">
    <property type="entry name" value="His_kinase_dom"/>
</dbReference>
<keyword evidence="10" id="KW-1133">Transmembrane helix</keyword>
<dbReference type="Gene3D" id="3.30.565.10">
    <property type="entry name" value="Histidine kinase-like ATPase, C-terminal domain"/>
    <property type="match status" value="1"/>
</dbReference>
<sequence>MTPLSGYNVSALCVLPNEVWVGGNFGLVTKDLTRKDRELEEVPRVFIRGVSLANDSILYGGFDHSDNLNPRPMLDKLNLGSEENSIRFNYSLNNISILGKTMYRYRLKEGDNWSSWSESTTVQFTKLWYGDYTFEVMALDKYGRQSDIASVKFYIAYPIYLKWYSVVCYILLVALVVLLLLRFRTHRLMKEKLHLEELVEQRTYQIRSQKEEIEEKSRSLEKALDELGKAQNSLIRQEKMATVGQLTKGLIDRILNPLNYINNFSHLTQGLVKDIVLNLEDEKENINDDVYDDTEEILSMVNMNLSKIEAHGVNVTRILKAMEEVLKERSTVLQPLDLMICCRKNFEMLNTYYAQDIKDYNIHTEFIEQLDFVAVNANAEQLSKTIMSLLANSVYAVKKKYSQKPYDALIRFSVDLIEGKQVCIHIFDNGIGIEDTIIEHIFDPFFTTKTTGEAAGVGLFLSREIILNHHGTITVDSQKNEYTEFIITLPLNNDDSSKTNNMIN</sequence>
<evidence type="ECO:0000256" key="8">
    <source>
        <dbReference type="ARBA" id="ARBA00023012"/>
    </source>
</evidence>
<evidence type="ECO:0000256" key="4">
    <source>
        <dbReference type="ARBA" id="ARBA00022679"/>
    </source>
</evidence>
<dbReference type="EC" id="2.7.13.3" evidence="2"/>
<evidence type="ECO:0000256" key="10">
    <source>
        <dbReference type="SAM" id="Phobius"/>
    </source>
</evidence>
<evidence type="ECO:0000259" key="11">
    <source>
        <dbReference type="PROSITE" id="PS50109"/>
    </source>
</evidence>
<feature type="transmembrane region" description="Helical" evidence="10">
    <location>
        <begin position="163"/>
        <end position="183"/>
    </location>
</feature>
<feature type="coiled-coil region" evidence="9">
    <location>
        <begin position="206"/>
        <end position="240"/>
    </location>
</feature>